<name>A0A9W8DQ02_9FUNG</name>
<dbReference type="InterPro" id="IPR011990">
    <property type="entry name" value="TPR-like_helical_dom_sf"/>
</dbReference>
<comment type="similarity">
    <text evidence="2">Belongs to the ETT1 family.</text>
</comment>
<keyword evidence="3" id="KW-0805">Transcription regulation</keyword>
<dbReference type="SUPFAM" id="SSF48452">
    <property type="entry name" value="TPR-like"/>
    <property type="match status" value="1"/>
</dbReference>
<keyword evidence="4" id="KW-0804">Transcription</keyword>
<keyword evidence="5" id="KW-0539">Nucleus</keyword>
<dbReference type="InterPro" id="IPR024318">
    <property type="entry name" value="Nro1/ETT1"/>
</dbReference>
<protein>
    <submittedName>
        <fullName evidence="7">Uncharacterized protein</fullName>
    </submittedName>
</protein>
<evidence type="ECO:0000256" key="2">
    <source>
        <dbReference type="ARBA" id="ARBA00007273"/>
    </source>
</evidence>
<feature type="region of interest" description="Disordered" evidence="6">
    <location>
        <begin position="1"/>
        <end position="57"/>
    </location>
</feature>
<organism evidence="7 8">
    <name type="scientific">Tieghemiomyces parasiticus</name>
    <dbReference type="NCBI Taxonomy" id="78921"/>
    <lineage>
        <taxon>Eukaryota</taxon>
        <taxon>Fungi</taxon>
        <taxon>Fungi incertae sedis</taxon>
        <taxon>Zoopagomycota</taxon>
        <taxon>Kickxellomycotina</taxon>
        <taxon>Dimargaritomycetes</taxon>
        <taxon>Dimargaritales</taxon>
        <taxon>Dimargaritaceae</taxon>
        <taxon>Tieghemiomyces</taxon>
    </lineage>
</organism>
<evidence type="ECO:0000256" key="6">
    <source>
        <dbReference type="SAM" id="MobiDB-lite"/>
    </source>
</evidence>
<reference evidence="7" key="1">
    <citation type="submission" date="2022-07" db="EMBL/GenBank/DDBJ databases">
        <title>Phylogenomic reconstructions and comparative analyses of Kickxellomycotina fungi.</title>
        <authorList>
            <person name="Reynolds N.K."/>
            <person name="Stajich J.E."/>
            <person name="Barry K."/>
            <person name="Grigoriev I.V."/>
            <person name="Crous P."/>
            <person name="Smith M.E."/>
        </authorList>
    </citation>
    <scope>NUCLEOTIDE SEQUENCE</scope>
    <source>
        <strain evidence="7">RSA 861</strain>
    </source>
</reference>
<evidence type="ECO:0000313" key="7">
    <source>
        <dbReference type="EMBL" id="KAJ1913728.1"/>
    </source>
</evidence>
<evidence type="ECO:0000256" key="1">
    <source>
        <dbReference type="ARBA" id="ARBA00004123"/>
    </source>
</evidence>
<comment type="caution">
    <text evidence="7">The sequence shown here is derived from an EMBL/GenBank/DDBJ whole genome shotgun (WGS) entry which is preliminary data.</text>
</comment>
<evidence type="ECO:0000313" key="8">
    <source>
        <dbReference type="Proteomes" id="UP001150569"/>
    </source>
</evidence>
<dbReference type="AlphaFoldDB" id="A0A9W8DQ02"/>
<evidence type="ECO:0000256" key="4">
    <source>
        <dbReference type="ARBA" id="ARBA00023163"/>
    </source>
</evidence>
<feature type="compositionally biased region" description="Basic residues" evidence="6">
    <location>
        <begin position="1"/>
        <end position="15"/>
    </location>
</feature>
<dbReference type="GO" id="GO:0005634">
    <property type="term" value="C:nucleus"/>
    <property type="evidence" value="ECO:0007669"/>
    <property type="project" value="UniProtKB-SubCell"/>
</dbReference>
<comment type="subcellular location">
    <subcellularLocation>
        <location evidence="1">Nucleus</location>
    </subcellularLocation>
</comment>
<evidence type="ECO:0000256" key="5">
    <source>
        <dbReference type="ARBA" id="ARBA00023242"/>
    </source>
</evidence>
<proteinExistence type="inferred from homology"/>
<dbReference type="GO" id="GO:2000640">
    <property type="term" value="P:positive regulation of SREBP signaling pathway"/>
    <property type="evidence" value="ECO:0007669"/>
    <property type="project" value="TreeGrafter"/>
</dbReference>
<sequence length="436" mass="49324">MTEKTPKRRPGGLKRAHAERQDEVDVEVSAPHAKSSRTKDVAEDEDEMAVPLPDSGETDELADLKELYDKAFATLKTDSEKAFSLFRGLVHESDRVLRLQAEAGETPPPHLYWVYGMALFCMSELKEEADSFDFLRLSSERFARGQELAQDFHDEALDARLKLSDLHERLALGHAKALIGQARVLAHRAAEHPDIAAETLSDRETLVKDAVENFELAVQSAQAAGYSQSVAEPLLIQEISLLQSYVDALAEWDEIERWNGVAIDKLTAALKNHEASPKLWFHLGYCHWSLAKYFLDQDEEDGEEDEEDDDEKATRYSELIGQAQPYLRKSHEYLAKSQELYGKDNPESVFMLLTLGEVLINLGNCVEATTALDDDAEESEPSVLDGLTQDQYYERAVAAFNQARQLGGDDYMLPEQFEQFLQDWEEEMQQSEEETD</sequence>
<dbReference type="Proteomes" id="UP001150569">
    <property type="component" value="Unassembled WGS sequence"/>
</dbReference>
<dbReference type="Gene3D" id="1.25.40.10">
    <property type="entry name" value="Tetratricopeptide repeat domain"/>
    <property type="match status" value="1"/>
</dbReference>
<dbReference type="EMBL" id="JANBPT010000730">
    <property type="protein sequence ID" value="KAJ1913728.1"/>
    <property type="molecule type" value="Genomic_DNA"/>
</dbReference>
<dbReference type="PANTHER" id="PTHR28290:SF1">
    <property type="entry name" value="ENHANCER OF TRANSLATION TERMINATION 1"/>
    <property type="match status" value="1"/>
</dbReference>
<evidence type="ECO:0000256" key="3">
    <source>
        <dbReference type="ARBA" id="ARBA00023015"/>
    </source>
</evidence>
<dbReference type="PANTHER" id="PTHR28290">
    <property type="entry name" value="ENHANCER OF TRANSLATION TERMINATION 1"/>
    <property type="match status" value="1"/>
</dbReference>
<gene>
    <name evidence="7" type="ORF">IWQ60_009094</name>
</gene>
<dbReference type="OrthoDB" id="5598057at2759"/>
<accession>A0A9W8DQ02</accession>
<keyword evidence="8" id="KW-1185">Reference proteome</keyword>